<evidence type="ECO:0000313" key="8">
    <source>
        <dbReference type="Proteomes" id="UP000077266"/>
    </source>
</evidence>
<dbReference type="SMART" id="SM00220">
    <property type="entry name" value="S_TKc"/>
    <property type="match status" value="1"/>
</dbReference>
<dbReference type="Gene3D" id="2.130.10.10">
    <property type="entry name" value="YVTN repeat-like/Quinoprotein amine dehydrogenase"/>
    <property type="match status" value="2"/>
</dbReference>
<sequence>MSQDTSLPRRSSLRPRLSLLSLRFARFRSGSRDFGETASPSTPPSTTTTSSTLVDESPATRSVARKATDNAFDGPSDEDIRRLAALTEDYNANLTIMNVLDMRFNDRDQNWRRVYKGLVVLRELLLRGSNFAVECARERESVFESLSSFPAAMERGVERRELVRATARSILNLLRDEQRLKRVRQRVQEGRKRGEHISAELLLASDPSVDGERIGPDALDLSAPSIARHGAGRREPRSSAYPLQLRVSELPRTALDITGNISNVTARPHGFGGLSDIYQGLYKSENRSTKVAIKVIRATAAISETILKRHRQEVAVWREINHVNILPMLGLYSGIGVLPAMVSPWCDNGDIKTYLKSKEGSSTFDAVRLLLLVHVLQGLQYLHGYNPVIVHGDLKGANILVSDDGIARLCDFGFAKVLAEVSASLTSQSTLKGTLRWMAPELFAEEDARHTIWSDIWAFGCVLYEIFSGVVPYHRLRTEQGVIIALSQRQVPEIPENVPESVHAIITSCWALKPSSRIDIQRLLSRIHKLAVSEVAALLVFQGMSSNSLLEDHIDLLQAWNRSTSEPYRIRDSPIATDHLCNTLNLCIEHSALLPLDRVVGTVRTLLESINETYDTTLRRSVQELKRFASLLGQADASLAVQFLRRFSTPMIATLHCHTNAVSHVVWTPCGSRLLSSSYDGTVRMWDPDEGIEVFSRKQGRAILVDSVAISSDSRFIAAASADYGLQVWDSATGVPHDRELPGDKILWLSFAHEDRFVMAATDAGLFSWELEAYSSFRDLNPILSPNGERGNLVVDSEFVALACSDDGAYAAYSLSSAVGLWVHSFNRDITWRLSNTHKPTNIAWSPDMQLLVCFSAATGALYVLETYNHDGAPRLFSGQPSGVTSVAFSPGNRYVAAGSMDNSLRIWNVMLGHCTRVLEHPSLLKGVSSISYSPDGKYIAAGSYDGTVRVWDVDDRVWLRYDRHQLVFPYSPCSDATAQWDELDRALIRKQRDRDGMEWSQRSLVL</sequence>
<dbReference type="Pfam" id="PF00400">
    <property type="entry name" value="WD40"/>
    <property type="match status" value="4"/>
</dbReference>
<protein>
    <recommendedName>
        <fullName evidence="9">WD40 repeat-like protein</fullName>
    </recommendedName>
</protein>
<dbReference type="CDD" id="cd00200">
    <property type="entry name" value="WD40"/>
    <property type="match status" value="1"/>
</dbReference>
<accession>A0A165G1P8</accession>
<dbReference type="InterPro" id="IPR015943">
    <property type="entry name" value="WD40/YVTN_repeat-like_dom_sf"/>
</dbReference>
<dbReference type="InterPro" id="IPR008271">
    <property type="entry name" value="Ser/Thr_kinase_AS"/>
</dbReference>
<evidence type="ECO:0008006" key="9">
    <source>
        <dbReference type="Google" id="ProtNLM"/>
    </source>
</evidence>
<evidence type="ECO:0000256" key="3">
    <source>
        <dbReference type="PROSITE-ProRule" id="PRU00221"/>
    </source>
</evidence>
<dbReference type="Gene3D" id="1.10.510.10">
    <property type="entry name" value="Transferase(Phosphotransferase) domain 1"/>
    <property type="match status" value="1"/>
</dbReference>
<evidence type="ECO:0000256" key="2">
    <source>
        <dbReference type="ARBA" id="ARBA00022737"/>
    </source>
</evidence>
<feature type="domain" description="Protein kinase" evidence="5">
    <location>
        <begin position="263"/>
        <end position="531"/>
    </location>
</feature>
<dbReference type="SMART" id="SM00320">
    <property type="entry name" value="WD40"/>
    <property type="match status" value="4"/>
</dbReference>
<dbReference type="InterPro" id="IPR008942">
    <property type="entry name" value="ENTH_VHS"/>
</dbReference>
<dbReference type="AlphaFoldDB" id="A0A165G1P8"/>
<keyword evidence="2" id="KW-0677">Repeat</keyword>
<dbReference type="PROSITE" id="PS50082">
    <property type="entry name" value="WD_REPEATS_2"/>
    <property type="match status" value="4"/>
</dbReference>
<dbReference type="PROSITE" id="PS50942">
    <property type="entry name" value="ENTH"/>
    <property type="match status" value="1"/>
</dbReference>
<dbReference type="STRING" id="1314781.A0A165G1P8"/>
<dbReference type="GO" id="GO:0005524">
    <property type="term" value="F:ATP binding"/>
    <property type="evidence" value="ECO:0007669"/>
    <property type="project" value="InterPro"/>
</dbReference>
<dbReference type="InterPro" id="IPR051681">
    <property type="entry name" value="Ser/Thr_Kinases-Pseudokinases"/>
</dbReference>
<dbReference type="PROSITE" id="PS50011">
    <property type="entry name" value="PROTEIN_KINASE_DOM"/>
    <property type="match status" value="1"/>
</dbReference>
<dbReference type="PRINTS" id="PR00320">
    <property type="entry name" value="GPROTEINBRPT"/>
</dbReference>
<dbReference type="Pfam" id="PF01417">
    <property type="entry name" value="ENTH"/>
    <property type="match status" value="1"/>
</dbReference>
<evidence type="ECO:0000256" key="1">
    <source>
        <dbReference type="ARBA" id="ARBA00022574"/>
    </source>
</evidence>
<name>A0A165G1P8_EXIGL</name>
<evidence type="ECO:0000313" key="7">
    <source>
        <dbReference type="EMBL" id="KZV89855.1"/>
    </source>
</evidence>
<dbReference type="EMBL" id="KV426062">
    <property type="protein sequence ID" value="KZV89855.1"/>
    <property type="molecule type" value="Genomic_DNA"/>
</dbReference>
<evidence type="ECO:0000259" key="5">
    <source>
        <dbReference type="PROSITE" id="PS50011"/>
    </source>
</evidence>
<dbReference type="InterPro" id="IPR001680">
    <property type="entry name" value="WD40_rpt"/>
</dbReference>
<dbReference type="Pfam" id="PF07714">
    <property type="entry name" value="PK_Tyr_Ser-Thr"/>
    <property type="match status" value="1"/>
</dbReference>
<dbReference type="GO" id="GO:0004674">
    <property type="term" value="F:protein serine/threonine kinase activity"/>
    <property type="evidence" value="ECO:0007669"/>
    <property type="project" value="TreeGrafter"/>
</dbReference>
<dbReference type="Gene3D" id="1.25.40.90">
    <property type="match status" value="1"/>
</dbReference>
<dbReference type="SUPFAM" id="SSF56112">
    <property type="entry name" value="Protein kinase-like (PK-like)"/>
    <property type="match status" value="1"/>
</dbReference>
<dbReference type="InterPro" id="IPR013809">
    <property type="entry name" value="ENTH"/>
</dbReference>
<dbReference type="InterPro" id="IPR020472">
    <property type="entry name" value="WD40_PAC1"/>
</dbReference>
<feature type="region of interest" description="Disordered" evidence="4">
    <location>
        <begin position="32"/>
        <end position="74"/>
    </location>
</feature>
<dbReference type="PANTHER" id="PTHR44329:SF261">
    <property type="entry name" value="ZINC FINGER CONTAINING PROTEIN KINASE-RELATED"/>
    <property type="match status" value="1"/>
</dbReference>
<feature type="repeat" description="WD" evidence="3">
    <location>
        <begin position="928"/>
        <end position="955"/>
    </location>
</feature>
<keyword evidence="1 3" id="KW-0853">WD repeat</keyword>
<dbReference type="PROSITE" id="PS00108">
    <property type="entry name" value="PROTEIN_KINASE_ST"/>
    <property type="match status" value="1"/>
</dbReference>
<dbReference type="InterPro" id="IPR019775">
    <property type="entry name" value="WD40_repeat_CS"/>
</dbReference>
<feature type="repeat" description="WD" evidence="3">
    <location>
        <begin position="877"/>
        <end position="918"/>
    </location>
</feature>
<gene>
    <name evidence="7" type="ORF">EXIGLDRAFT_838238</name>
</gene>
<dbReference type="InParanoid" id="A0A165G1P8"/>
<feature type="domain" description="ENTH" evidence="6">
    <location>
        <begin position="52"/>
        <end position="184"/>
    </location>
</feature>
<dbReference type="OrthoDB" id="4062651at2759"/>
<reference evidence="7 8" key="1">
    <citation type="journal article" date="2016" name="Mol. Biol. Evol.">
        <title>Comparative Genomics of Early-Diverging Mushroom-Forming Fungi Provides Insights into the Origins of Lignocellulose Decay Capabilities.</title>
        <authorList>
            <person name="Nagy L.G."/>
            <person name="Riley R."/>
            <person name="Tritt A."/>
            <person name="Adam C."/>
            <person name="Daum C."/>
            <person name="Floudas D."/>
            <person name="Sun H."/>
            <person name="Yadav J.S."/>
            <person name="Pangilinan J."/>
            <person name="Larsson K.H."/>
            <person name="Matsuura K."/>
            <person name="Barry K."/>
            <person name="Labutti K."/>
            <person name="Kuo R."/>
            <person name="Ohm R.A."/>
            <person name="Bhattacharya S.S."/>
            <person name="Shirouzu T."/>
            <person name="Yoshinaga Y."/>
            <person name="Martin F.M."/>
            <person name="Grigoriev I.V."/>
            <person name="Hibbett D.S."/>
        </authorList>
    </citation>
    <scope>NUCLEOTIDE SEQUENCE [LARGE SCALE GENOMIC DNA]</scope>
    <source>
        <strain evidence="7 8">HHB12029</strain>
    </source>
</reference>
<dbReference type="SUPFAM" id="SSF50998">
    <property type="entry name" value="Quinoprotein alcohol dehydrogenase-like"/>
    <property type="match status" value="1"/>
</dbReference>
<dbReference type="InterPro" id="IPR011009">
    <property type="entry name" value="Kinase-like_dom_sf"/>
</dbReference>
<proteinExistence type="predicted"/>
<dbReference type="SMART" id="SM00273">
    <property type="entry name" value="ENTH"/>
    <property type="match status" value="1"/>
</dbReference>
<dbReference type="PANTHER" id="PTHR44329">
    <property type="entry name" value="SERINE/THREONINE-PROTEIN KINASE TNNI3K-RELATED"/>
    <property type="match status" value="1"/>
</dbReference>
<evidence type="ECO:0000256" key="4">
    <source>
        <dbReference type="SAM" id="MobiDB-lite"/>
    </source>
</evidence>
<dbReference type="PROSITE" id="PS00678">
    <property type="entry name" value="WD_REPEATS_1"/>
    <property type="match status" value="2"/>
</dbReference>
<dbReference type="InterPro" id="IPR000719">
    <property type="entry name" value="Prot_kinase_dom"/>
</dbReference>
<dbReference type="Proteomes" id="UP000077266">
    <property type="component" value="Unassembled WGS sequence"/>
</dbReference>
<keyword evidence="8" id="KW-1185">Reference proteome</keyword>
<organism evidence="7 8">
    <name type="scientific">Exidia glandulosa HHB12029</name>
    <dbReference type="NCBI Taxonomy" id="1314781"/>
    <lineage>
        <taxon>Eukaryota</taxon>
        <taxon>Fungi</taxon>
        <taxon>Dikarya</taxon>
        <taxon>Basidiomycota</taxon>
        <taxon>Agaricomycotina</taxon>
        <taxon>Agaricomycetes</taxon>
        <taxon>Auriculariales</taxon>
        <taxon>Exidiaceae</taxon>
        <taxon>Exidia</taxon>
    </lineage>
</organism>
<dbReference type="InterPro" id="IPR011047">
    <property type="entry name" value="Quinoprotein_ADH-like_sf"/>
</dbReference>
<dbReference type="InterPro" id="IPR001245">
    <property type="entry name" value="Ser-Thr/Tyr_kinase_cat_dom"/>
</dbReference>
<feature type="repeat" description="WD" evidence="3">
    <location>
        <begin position="698"/>
        <end position="730"/>
    </location>
</feature>
<feature type="repeat" description="WD" evidence="3">
    <location>
        <begin position="655"/>
        <end position="696"/>
    </location>
</feature>
<dbReference type="PROSITE" id="PS50294">
    <property type="entry name" value="WD_REPEATS_REGION"/>
    <property type="match status" value="3"/>
</dbReference>
<dbReference type="SUPFAM" id="SSF48464">
    <property type="entry name" value="ENTH/VHS domain"/>
    <property type="match status" value="1"/>
</dbReference>
<evidence type="ECO:0000259" key="6">
    <source>
        <dbReference type="PROSITE" id="PS50942"/>
    </source>
</evidence>